<evidence type="ECO:0000313" key="2">
    <source>
        <dbReference type="Proteomes" id="UP000233249"/>
    </source>
</evidence>
<organism evidence="1 2">
    <name type="scientific">Corynebacterium mastitidis</name>
    <dbReference type="NCBI Taxonomy" id="161890"/>
    <lineage>
        <taxon>Bacteria</taxon>
        <taxon>Bacillati</taxon>
        <taxon>Actinomycetota</taxon>
        <taxon>Actinomycetes</taxon>
        <taxon>Mycobacteriales</taxon>
        <taxon>Corynebacteriaceae</taxon>
        <taxon>Corynebacterium</taxon>
    </lineage>
</organism>
<gene>
    <name evidence="1" type="ORF">CXB45_04330</name>
</gene>
<reference evidence="1 2" key="1">
    <citation type="submission" date="2017-12" db="EMBL/GenBank/DDBJ databases">
        <title>Corynebacterium mastitidis 16-1433 Genome.</title>
        <authorList>
            <person name="Gulvik C.A."/>
        </authorList>
    </citation>
    <scope>NUCLEOTIDE SEQUENCE [LARGE SCALE GENOMIC DNA]</scope>
    <source>
        <strain evidence="1 2">16-1433</strain>
    </source>
</reference>
<dbReference type="RefSeq" id="WP_101173362.1">
    <property type="nucleotide sequence ID" value="NZ_JAKRKB010000005.1"/>
</dbReference>
<accession>A0A2N0X8A0</accession>
<protein>
    <submittedName>
        <fullName evidence="1">Uncharacterized protein</fullName>
    </submittedName>
</protein>
<name>A0A2N0X8A0_9CORY</name>
<dbReference type="OrthoDB" id="4424029at2"/>
<dbReference type="Proteomes" id="UP000233249">
    <property type="component" value="Unassembled WGS sequence"/>
</dbReference>
<dbReference type="AlphaFoldDB" id="A0A2N0X8A0"/>
<evidence type="ECO:0000313" key="1">
    <source>
        <dbReference type="EMBL" id="PKF68941.1"/>
    </source>
</evidence>
<proteinExistence type="predicted"/>
<sequence length="115" mass="11962">MLLSALMLSATALHAPVYQEPIEPQPIAVPEASVAPEAPQTAVGEPAQVEALGEAHLFSGSGTSVEAFTAWFAGEDFVEPDGGTKDYRPLTLPNGQVAHGGDVIVKDAHGQFRIA</sequence>
<comment type="caution">
    <text evidence="1">The sequence shown here is derived from an EMBL/GenBank/DDBJ whole genome shotgun (WGS) entry which is preliminary data.</text>
</comment>
<dbReference type="STRING" id="1121365.GCA_000375365_00358"/>
<dbReference type="EMBL" id="PJAF01000009">
    <property type="protein sequence ID" value="PKF68941.1"/>
    <property type="molecule type" value="Genomic_DNA"/>
</dbReference>